<evidence type="ECO:0000256" key="1">
    <source>
        <dbReference type="ARBA" id="ARBA00022737"/>
    </source>
</evidence>
<dbReference type="EMBL" id="JARBHA010000017">
    <property type="protein sequence ID" value="KAJ9676608.1"/>
    <property type="molecule type" value="Genomic_DNA"/>
</dbReference>
<proteinExistence type="predicted"/>
<dbReference type="Gene3D" id="3.10.580.10">
    <property type="entry name" value="CBS-domain"/>
    <property type="match status" value="2"/>
</dbReference>
<dbReference type="InterPro" id="IPR000644">
    <property type="entry name" value="CBS_dom"/>
</dbReference>
<accession>A0AA38YTX3</accession>
<dbReference type="PROSITE" id="PS51745">
    <property type="entry name" value="PB1"/>
    <property type="match status" value="1"/>
</dbReference>
<organism evidence="8 9">
    <name type="scientific">Vitis rotundifolia</name>
    <name type="common">Muscadine grape</name>
    <dbReference type="NCBI Taxonomy" id="103349"/>
    <lineage>
        <taxon>Eukaryota</taxon>
        <taxon>Viridiplantae</taxon>
        <taxon>Streptophyta</taxon>
        <taxon>Embryophyta</taxon>
        <taxon>Tracheophyta</taxon>
        <taxon>Spermatophyta</taxon>
        <taxon>Magnoliopsida</taxon>
        <taxon>eudicotyledons</taxon>
        <taxon>Gunneridae</taxon>
        <taxon>Pentapetalae</taxon>
        <taxon>rosids</taxon>
        <taxon>Vitales</taxon>
        <taxon>Vitaceae</taxon>
        <taxon>Viteae</taxon>
        <taxon>Vitis</taxon>
    </lineage>
</organism>
<evidence type="ECO:0000256" key="4">
    <source>
        <dbReference type="SAM" id="MobiDB-lite"/>
    </source>
</evidence>
<evidence type="ECO:0000259" key="7">
    <source>
        <dbReference type="PROSITE" id="PS51745"/>
    </source>
</evidence>
<feature type="compositionally biased region" description="Polar residues" evidence="4">
    <location>
        <begin position="1"/>
        <end position="18"/>
    </location>
</feature>
<feature type="domain" description="CBS" evidence="6">
    <location>
        <begin position="128"/>
        <end position="186"/>
    </location>
</feature>
<dbReference type="AlphaFoldDB" id="A0AA38YTX3"/>
<dbReference type="InterPro" id="IPR000270">
    <property type="entry name" value="PB1_dom"/>
</dbReference>
<dbReference type="CDD" id="cd17782">
    <property type="entry name" value="CBS_pair_MUG70_2"/>
    <property type="match status" value="1"/>
</dbReference>
<feature type="domain" description="PB1" evidence="7">
    <location>
        <begin position="413"/>
        <end position="500"/>
    </location>
</feature>
<keyword evidence="1" id="KW-0677">Repeat</keyword>
<dbReference type="PROSITE" id="PS51371">
    <property type="entry name" value="CBS"/>
    <property type="match status" value="4"/>
</dbReference>
<keyword evidence="9" id="KW-1185">Reference proteome</keyword>
<gene>
    <name evidence="8" type="ORF">PVL29_021895</name>
</gene>
<evidence type="ECO:0000259" key="6">
    <source>
        <dbReference type="PROSITE" id="PS51371"/>
    </source>
</evidence>
<evidence type="ECO:0000256" key="2">
    <source>
        <dbReference type="ARBA" id="ARBA00023122"/>
    </source>
</evidence>
<dbReference type="PANTHER" id="PTHR13780:SF48">
    <property type="entry name" value="CBS DOMAIN-CONTAINING PROTEIN CBSCBSPB1"/>
    <property type="match status" value="1"/>
</dbReference>
<sequence length="550" mass="59458">MSSHGGSSRKSLTLSMPSQGKKKASENGAGPDSARNPDSARKSLASARSMGLTGERTVKRLRLSRALTVPDTTSIYEACRRMAARRVDALLLTDSNALLCGILTDKDIATRVIARELNLEETPVSKVMTRNPIFVLSDTLAVEALQKMVQGKFRHLPVVENGEVIALLDIAKCLYDAIARMERAAEKGKAIAAAVEGVEKNWGTSLSGPSTFIETLRERMFRPALSTIIPENSKVVTVSPTDTVLTAAKKMLELKLSCAVVAVENRPKGILTSKDILMRVIAQNLHPESTLVEKVMTPNPECATIDTPIVDALHTMHDGKFLHLPVIDRDGGIVAVADVIHITHAAVATVSQVGGNAGVNNEAASGLMQKFWDSAMALGTDDDEETRSEGSLKLASEGTEIGRTLPYTSSAMHNTFAFKIEDKKGRMHRFTCDTRSLTDVITSILQRVGDDIDRNNLPQILYEDEDHDKVVLASDNDLVAAMEHARLAGWKGLRLHLDYSGTRPLRRDSGTGGLEYAQREAWASAYSAVAAGAAFVAGMGLLAYLKRSSN</sequence>
<reference evidence="8 9" key="1">
    <citation type="journal article" date="2023" name="BMC Biotechnol.">
        <title>Vitis rotundifolia cv Carlos genome sequencing.</title>
        <authorList>
            <person name="Huff M."/>
            <person name="Hulse-Kemp A."/>
            <person name="Scheffler B."/>
            <person name="Youngblood R."/>
            <person name="Simpson S."/>
            <person name="Babiker E."/>
            <person name="Staton M."/>
        </authorList>
    </citation>
    <scope>NUCLEOTIDE SEQUENCE [LARGE SCALE GENOMIC DNA]</scope>
    <source>
        <tissue evidence="8">Leaf</tissue>
    </source>
</reference>
<feature type="domain" description="CBS" evidence="6">
    <location>
        <begin position="62"/>
        <end position="121"/>
    </location>
</feature>
<keyword evidence="5" id="KW-0472">Membrane</keyword>
<keyword evidence="5" id="KW-0812">Transmembrane</keyword>
<dbReference type="Gene3D" id="3.10.20.90">
    <property type="entry name" value="Phosphatidylinositol 3-kinase Catalytic Subunit, Chain A, domain 1"/>
    <property type="match status" value="1"/>
</dbReference>
<feature type="transmembrane region" description="Helical" evidence="5">
    <location>
        <begin position="525"/>
        <end position="545"/>
    </location>
</feature>
<dbReference type="InterPro" id="IPR046342">
    <property type="entry name" value="CBS_dom_sf"/>
</dbReference>
<dbReference type="SUPFAM" id="SSF54631">
    <property type="entry name" value="CBS-domain pair"/>
    <property type="match status" value="2"/>
</dbReference>
<feature type="domain" description="CBS" evidence="6">
    <location>
        <begin position="228"/>
        <end position="288"/>
    </location>
</feature>
<dbReference type="InterPro" id="IPR050511">
    <property type="entry name" value="AMPK_gamma/SDS23_families"/>
</dbReference>
<dbReference type="SMART" id="SM00116">
    <property type="entry name" value="CBS"/>
    <property type="match status" value="4"/>
</dbReference>
<keyword evidence="2 3" id="KW-0129">CBS domain</keyword>
<dbReference type="Pfam" id="PF00571">
    <property type="entry name" value="CBS"/>
    <property type="match status" value="4"/>
</dbReference>
<evidence type="ECO:0000256" key="5">
    <source>
        <dbReference type="SAM" id="Phobius"/>
    </source>
</evidence>
<dbReference type="CDD" id="cd17781">
    <property type="entry name" value="CBS_pair_MUG70_1"/>
    <property type="match status" value="1"/>
</dbReference>
<comment type="caution">
    <text evidence="8">The sequence shown here is derived from an EMBL/GenBank/DDBJ whole genome shotgun (WGS) entry which is preliminary data.</text>
</comment>
<dbReference type="Proteomes" id="UP001168098">
    <property type="component" value="Unassembled WGS sequence"/>
</dbReference>
<dbReference type="PANTHER" id="PTHR13780">
    <property type="entry name" value="AMP-ACTIVATED PROTEIN KINASE, GAMMA REGULATORY SUBUNIT"/>
    <property type="match status" value="1"/>
</dbReference>
<name>A0AA38YTX3_VITRO</name>
<evidence type="ECO:0000256" key="3">
    <source>
        <dbReference type="PROSITE-ProRule" id="PRU00703"/>
    </source>
</evidence>
<dbReference type="SUPFAM" id="SSF54277">
    <property type="entry name" value="CAD &amp; PB1 domains"/>
    <property type="match status" value="1"/>
</dbReference>
<evidence type="ECO:0000313" key="9">
    <source>
        <dbReference type="Proteomes" id="UP001168098"/>
    </source>
</evidence>
<dbReference type="SMART" id="SM00666">
    <property type="entry name" value="PB1"/>
    <property type="match status" value="1"/>
</dbReference>
<keyword evidence="5" id="KW-1133">Transmembrane helix</keyword>
<protein>
    <submittedName>
        <fullName evidence="8">Uncharacterized protein</fullName>
    </submittedName>
</protein>
<feature type="region of interest" description="Disordered" evidence="4">
    <location>
        <begin position="1"/>
        <end position="51"/>
    </location>
</feature>
<feature type="domain" description="CBS" evidence="6">
    <location>
        <begin position="296"/>
        <end position="353"/>
    </location>
</feature>
<dbReference type="InterPro" id="IPR053793">
    <property type="entry name" value="PB1-like"/>
</dbReference>
<dbReference type="Pfam" id="PF00564">
    <property type="entry name" value="PB1"/>
    <property type="match status" value="1"/>
</dbReference>
<evidence type="ECO:0000313" key="8">
    <source>
        <dbReference type="EMBL" id="KAJ9676608.1"/>
    </source>
</evidence>
<dbReference type="CDD" id="cd06409">
    <property type="entry name" value="PB1_MUG70"/>
    <property type="match status" value="1"/>
</dbReference>